<dbReference type="EMBL" id="LCYC01000062">
    <property type="protein sequence ID" value="KWV70706.1"/>
    <property type="molecule type" value="Genomic_DNA"/>
</dbReference>
<comment type="caution">
    <text evidence="3">The sequence shown here is derived from an EMBL/GenBank/DDBJ whole genome shotgun (WGS) entry which is preliminary data.</text>
</comment>
<reference evidence="3 4" key="1">
    <citation type="submission" date="2015-05" db="EMBL/GenBank/DDBJ databases">
        <title>A genomic and transcriptomic approach to investigate the blue pigment phenotype in Pseudomonas fluorescens.</title>
        <authorList>
            <person name="Andreani N.A."/>
            <person name="Cardazzo B."/>
        </authorList>
    </citation>
    <scope>NUCLEOTIDE SEQUENCE [LARGE SCALE GENOMIC DNA]</scope>
    <source>
        <strain evidence="3 4">Ps_40</strain>
    </source>
</reference>
<dbReference type="InterPro" id="IPR005094">
    <property type="entry name" value="Endonuclease_MobA/VirD2"/>
</dbReference>
<gene>
    <name evidence="3" type="ORF">PFL603g_05384</name>
</gene>
<proteinExistence type="predicted"/>
<dbReference type="RefSeq" id="WP_044269806.1">
    <property type="nucleotide sequence ID" value="NZ_JRXX01000022.1"/>
</dbReference>
<name>A0A120FWZ5_PSEFL</name>
<feature type="domain" description="MobA/VirD2-like nuclease" evidence="2">
    <location>
        <begin position="56"/>
        <end position="157"/>
    </location>
</feature>
<evidence type="ECO:0000259" key="2">
    <source>
        <dbReference type="Pfam" id="PF03432"/>
    </source>
</evidence>
<evidence type="ECO:0000313" key="3">
    <source>
        <dbReference type="EMBL" id="KWV70706.1"/>
    </source>
</evidence>
<evidence type="ECO:0000313" key="4">
    <source>
        <dbReference type="Proteomes" id="UP000063434"/>
    </source>
</evidence>
<feature type="compositionally biased region" description="Basic and acidic residues" evidence="1">
    <location>
        <begin position="478"/>
        <end position="487"/>
    </location>
</feature>
<accession>A0A120FWZ5</accession>
<evidence type="ECO:0000256" key="1">
    <source>
        <dbReference type="SAM" id="MobiDB-lite"/>
    </source>
</evidence>
<dbReference type="Pfam" id="PF03432">
    <property type="entry name" value="Relaxase"/>
    <property type="match status" value="1"/>
</dbReference>
<protein>
    <submittedName>
        <fullName evidence="3">Relaxase/mobilization nuclease domain protein</fullName>
    </submittedName>
</protein>
<dbReference type="PATRIC" id="fig|294.195.peg.5751"/>
<sequence length="659" mass="75493">MIRKKLSTQKSKSAIYKTAKYFNKEDGCVLFESNMHTPLNASKKDIAKAISQSIESDITDSKKGRKQSVRTQHDVVSFHTNDNVTPEQARDIAKELYEATHKLSNRKYSLGVHIDTDEVHVHIVWAIKDFDGKCYNVSNDYRKIERECEHLEKKHNLIAPKNRISRDIDTLNNNSKYKDKTAEQKRDLINKKYADKKPSSNERMLEIRGIISNKEEMKTDLKVFLQQSSSPSDFINKITDNGYNVIYNGRTSFAIQHEDQIFKASELGLSYKTLKAKLGDDTGFEQTLKNKHNVKKYEDCSIVSDEAEPDYMKKIKPNSVLATKFKFIQHSDKVEYFYNSASSKKSFEYYKDPSKVSFHDLSRQSAKAGIQRLVADAKPPQSFTVNGPNFFKKNIWLEFQLMGLEAKGFKLEGYKPTPADLDELKKIQEQYASMNKKPEPKPQPAPKFPTVAVEAPKPVEPVIAPPVIPTPVQTTPEKPAEPTKQVEQEQVAANNDDLIDELMREFETPNHIPDAQAPREAIEPSKSVEPVVDDLYTSMAPEPLPEPENHKIEGVYSTYSNDELVEAFEGIQKKLDKTLFTGNSKSDIAGHRYMDKQNLIYERKGEIKRQYNLRQDFYKMFDEISERDPTAAKQLEQAFKAHMANKRAVAFDLKPQLKK</sequence>
<organism evidence="3 4">
    <name type="scientific">Pseudomonas fluorescens</name>
    <dbReference type="NCBI Taxonomy" id="294"/>
    <lineage>
        <taxon>Bacteria</taxon>
        <taxon>Pseudomonadati</taxon>
        <taxon>Pseudomonadota</taxon>
        <taxon>Gammaproteobacteria</taxon>
        <taxon>Pseudomonadales</taxon>
        <taxon>Pseudomonadaceae</taxon>
        <taxon>Pseudomonas</taxon>
    </lineage>
</organism>
<feature type="region of interest" description="Disordered" evidence="1">
    <location>
        <begin position="462"/>
        <end position="488"/>
    </location>
</feature>
<dbReference type="AlphaFoldDB" id="A0A120FWZ5"/>
<dbReference type="Proteomes" id="UP000063434">
    <property type="component" value="Unassembled WGS sequence"/>
</dbReference>